<dbReference type="Gene3D" id="3.60.21.10">
    <property type="match status" value="1"/>
</dbReference>
<evidence type="ECO:0008006" key="5">
    <source>
        <dbReference type="Google" id="ProtNLM"/>
    </source>
</evidence>
<dbReference type="PANTHER" id="PTHR10340:SF57">
    <property type="entry name" value="METALLOPHOS DOMAIN-CONTAINING PROTEIN"/>
    <property type="match status" value="1"/>
</dbReference>
<dbReference type="EMBL" id="BONZ01000050">
    <property type="protein sequence ID" value="GIH17144.1"/>
    <property type="molecule type" value="Genomic_DNA"/>
</dbReference>
<protein>
    <recommendedName>
        <fullName evidence="5">Calcineurin-like phosphoesterase domain-containing protein</fullName>
    </recommendedName>
</protein>
<dbReference type="PANTHER" id="PTHR10340">
    <property type="entry name" value="SPHINGOMYELIN PHOSPHODIESTERASE"/>
    <property type="match status" value="1"/>
</dbReference>
<name>A0A8J3QVG2_9ACTN</name>
<keyword evidence="2" id="KW-0325">Glycoprotein</keyword>
<organism evidence="3 4">
    <name type="scientific">Rugosimonospora africana</name>
    <dbReference type="NCBI Taxonomy" id="556532"/>
    <lineage>
        <taxon>Bacteria</taxon>
        <taxon>Bacillati</taxon>
        <taxon>Actinomycetota</taxon>
        <taxon>Actinomycetes</taxon>
        <taxon>Micromonosporales</taxon>
        <taxon>Micromonosporaceae</taxon>
        <taxon>Rugosimonospora</taxon>
    </lineage>
</organism>
<keyword evidence="4" id="KW-1185">Reference proteome</keyword>
<dbReference type="InterPro" id="IPR029052">
    <property type="entry name" value="Metallo-depent_PP-like"/>
</dbReference>
<dbReference type="AlphaFoldDB" id="A0A8J3QVG2"/>
<sequence>MAAVGITITAPAAGTAAYASNSSCGTEAGTWARHCDGGTTAWLALSDVHFDPFAGLDTATVDKLATVPPQQWGSILTQGPAQPSAYGKDTNYALLSSSLASMGSTVAKPPAVLISGDFLSHAFKDDYHALATDKSQQGYEAFADKTIAFLADEFDATFPKSQFIVALGNNDTTCGDYELTPHSQFLKNFAEAWEPLVNRGGRAPGFAKDFPQLGSYEARTPTGGHAVVVNDIYWSPNYRNSCGVPGEDPAAEELQWLTTTARQLPEDGRSWLVGHIPFGIDVFSTLSGGSPVGLLDAGNQAQLLSVLRGKAWGLTVFGHLHMSTYRLAIGQRPAPAMVVPSISPYFSNNPAYYVLRVTPRQTVVDYTAHALNLHASSPVWSLEYSFDQTYGLSEFDATSLAQLQIELNQNTELRNDYIRFYNSGSGIGGITAATFRAYWCGAVALTAAEYSDCTRPATAVATP</sequence>
<proteinExistence type="predicted"/>
<accession>A0A8J3QVG2</accession>
<reference evidence="3" key="1">
    <citation type="submission" date="2021-01" db="EMBL/GenBank/DDBJ databases">
        <title>Whole genome shotgun sequence of Rugosimonospora africana NBRC 104875.</title>
        <authorList>
            <person name="Komaki H."/>
            <person name="Tamura T."/>
        </authorList>
    </citation>
    <scope>NUCLEOTIDE SEQUENCE</scope>
    <source>
        <strain evidence="3">NBRC 104875</strain>
    </source>
</reference>
<evidence type="ECO:0000313" key="4">
    <source>
        <dbReference type="Proteomes" id="UP000642748"/>
    </source>
</evidence>
<keyword evidence="1" id="KW-0378">Hydrolase</keyword>
<evidence type="ECO:0000313" key="3">
    <source>
        <dbReference type="EMBL" id="GIH17144.1"/>
    </source>
</evidence>
<dbReference type="Proteomes" id="UP000642748">
    <property type="component" value="Unassembled WGS sequence"/>
</dbReference>
<dbReference type="GO" id="GO:0016787">
    <property type="term" value="F:hydrolase activity"/>
    <property type="evidence" value="ECO:0007669"/>
    <property type="project" value="UniProtKB-KW"/>
</dbReference>
<dbReference type="SUPFAM" id="SSF56300">
    <property type="entry name" value="Metallo-dependent phosphatases"/>
    <property type="match status" value="1"/>
</dbReference>
<comment type="caution">
    <text evidence="3">The sequence shown here is derived from an EMBL/GenBank/DDBJ whole genome shotgun (WGS) entry which is preliminary data.</text>
</comment>
<gene>
    <name evidence="3" type="ORF">Raf01_53160</name>
</gene>
<evidence type="ECO:0000256" key="1">
    <source>
        <dbReference type="ARBA" id="ARBA00022801"/>
    </source>
</evidence>
<evidence type="ECO:0000256" key="2">
    <source>
        <dbReference type="ARBA" id="ARBA00023180"/>
    </source>
</evidence>